<organism evidence="2 3">
    <name type="scientific">Archangium gephyra</name>
    <dbReference type="NCBI Taxonomy" id="48"/>
    <lineage>
        <taxon>Bacteria</taxon>
        <taxon>Pseudomonadati</taxon>
        <taxon>Myxococcota</taxon>
        <taxon>Myxococcia</taxon>
        <taxon>Myxococcales</taxon>
        <taxon>Cystobacterineae</taxon>
        <taxon>Archangiaceae</taxon>
        <taxon>Archangium</taxon>
    </lineage>
</organism>
<evidence type="ECO:0000256" key="1">
    <source>
        <dbReference type="SAM" id="MobiDB-lite"/>
    </source>
</evidence>
<gene>
    <name evidence="2" type="ORF">ATI61_101616</name>
</gene>
<feature type="region of interest" description="Disordered" evidence="1">
    <location>
        <begin position="213"/>
        <end position="237"/>
    </location>
</feature>
<proteinExistence type="predicted"/>
<protein>
    <recommendedName>
        <fullName evidence="4">Leucine rich repeat (LRR) protein</fullName>
    </recommendedName>
</protein>
<evidence type="ECO:0000313" key="2">
    <source>
        <dbReference type="EMBL" id="REG37629.1"/>
    </source>
</evidence>
<reference evidence="2 3" key="1">
    <citation type="submission" date="2018-08" db="EMBL/GenBank/DDBJ databases">
        <title>Genomic Encyclopedia of Archaeal and Bacterial Type Strains, Phase II (KMG-II): from individual species to whole genera.</title>
        <authorList>
            <person name="Goeker M."/>
        </authorList>
    </citation>
    <scope>NUCLEOTIDE SEQUENCE [LARGE SCALE GENOMIC DNA]</scope>
    <source>
        <strain evidence="2 3">DSM 2261</strain>
    </source>
</reference>
<name>A0ABX9KC39_9BACT</name>
<keyword evidence="3" id="KW-1185">Reference proteome</keyword>
<accession>A0ABX9KC39</accession>
<comment type="caution">
    <text evidence="2">The sequence shown here is derived from an EMBL/GenBank/DDBJ whole genome shotgun (WGS) entry which is preliminary data.</text>
</comment>
<dbReference type="InterPro" id="IPR032675">
    <property type="entry name" value="LRR_dom_sf"/>
</dbReference>
<dbReference type="Gene3D" id="3.80.10.10">
    <property type="entry name" value="Ribonuclease Inhibitor"/>
    <property type="match status" value="1"/>
</dbReference>
<dbReference type="SUPFAM" id="SSF52058">
    <property type="entry name" value="L domain-like"/>
    <property type="match status" value="1"/>
</dbReference>
<dbReference type="EMBL" id="QUMU01000001">
    <property type="protein sequence ID" value="REG37629.1"/>
    <property type="molecule type" value="Genomic_DNA"/>
</dbReference>
<sequence>MPMRRSPVAVVALALVGFLLGSLAGCKHDDVKCSCESITPDHLKLVRELSLAGTGLTALRPGDLSGLTSLEKLELTGTRLEVLPESLPAELRALNRLRLELSLLSRLPESVIQPLLDRPGFVWEVPSPARTCDRYEPKAEKAPGLSTSALEAALQLAPTHGELDVRAWKARKGIYLVGVLNDSEQLELFAVSVGADKQPSLLAKAEQPIRLPEGWKRGGLRAQAQPRGVRAEQSDGQ</sequence>
<evidence type="ECO:0008006" key="4">
    <source>
        <dbReference type="Google" id="ProtNLM"/>
    </source>
</evidence>
<dbReference type="Proteomes" id="UP000256345">
    <property type="component" value="Unassembled WGS sequence"/>
</dbReference>
<evidence type="ECO:0000313" key="3">
    <source>
        <dbReference type="Proteomes" id="UP000256345"/>
    </source>
</evidence>
<dbReference type="PROSITE" id="PS51257">
    <property type="entry name" value="PROKAR_LIPOPROTEIN"/>
    <property type="match status" value="1"/>
</dbReference>